<dbReference type="Pfam" id="PF16687">
    <property type="entry name" value="ELYS-bb"/>
    <property type="match status" value="1"/>
</dbReference>
<reference evidence="4" key="1">
    <citation type="submission" date="2017-02" db="UniProtKB">
        <authorList>
            <consortium name="WormBaseParasite"/>
        </authorList>
    </citation>
    <scope>IDENTIFICATION</scope>
</reference>
<dbReference type="InterPro" id="IPR032040">
    <property type="entry name" value="ELYS-bb"/>
</dbReference>
<organism evidence="3 4">
    <name type="scientific">Parastrongyloides trichosuri</name>
    <name type="common">Possum-specific nematode worm</name>
    <dbReference type="NCBI Taxonomy" id="131310"/>
    <lineage>
        <taxon>Eukaryota</taxon>
        <taxon>Metazoa</taxon>
        <taxon>Ecdysozoa</taxon>
        <taxon>Nematoda</taxon>
        <taxon>Chromadorea</taxon>
        <taxon>Rhabditida</taxon>
        <taxon>Tylenchina</taxon>
        <taxon>Panagrolaimomorpha</taxon>
        <taxon>Strongyloidoidea</taxon>
        <taxon>Strongyloididae</taxon>
        <taxon>Parastrongyloides</taxon>
    </lineage>
</organism>
<protein>
    <submittedName>
        <fullName evidence="4">ELYS-bb domain-containing protein</fullName>
    </submittedName>
</protein>
<feature type="region of interest" description="Disordered" evidence="1">
    <location>
        <begin position="1188"/>
        <end position="1259"/>
    </location>
</feature>
<dbReference type="STRING" id="131310.A0A0N4ZU69"/>
<keyword evidence="3" id="KW-1185">Reference proteome</keyword>
<feature type="compositionally biased region" description="Basic and acidic residues" evidence="1">
    <location>
        <begin position="1188"/>
        <end position="1218"/>
    </location>
</feature>
<feature type="region of interest" description="Disordered" evidence="1">
    <location>
        <begin position="1153"/>
        <end position="1174"/>
    </location>
</feature>
<sequence>MSLNFKKPACLKQELTEISEDRSSLSAAFGLCEFKSGSLRTGKYLYDCDGKSKYFVVAVEEYLMLYNNSPLYDEPRKKVEYSFGKNARIHDCAIMNLENNREALVVGATTFDENGVVRFGLYLLSAGREAIILDAMLFGRDCKKVLVIYDELKRDELRTIDSAFHNHPHLIMVGMGEGAGYLTYFKNTLEKNALRDGAPGRPYSAFNILRGFRDAENKHFNFTTMETSLKVKLSETEVTSLAYVESCRCLLIGFNFGGILSINLVTQRKNKIRISTGEIKAMQVQEPDDDPRPTSYVWVASINKGRLKFNLLSMMFYTDPEDPSKVDRNQMALNKRIEFEADNFTHFLGLKAVTRERLIKAENTTRHEDVNKKDTTLMLFTWINISTEGVSLEGALFDLNMFYYKRMVGYIREDGTLARQCPLFSRFSMDSPKDINFAALLDVHLNPESIYRGKSDLIINVDQFFYPSTYGFELYTFTKSISTVLSCKPIHFQYFERLYPLKSHLSDPGFTFNCLSALGFISKKDALQVTENTDKCSFILSTLLHNYSVNLIIQMVKDITVSLKYLINLTEWLYTEIQKCADHFQKIASKLFEDNSEELYSAQMTKVHHYIGVFEAIGEIIKVMKERNLSEEIYNQLYVKEVVVDTFLLYSRLMNAFVEANLFPITPEVIELHKELGDIYRERVSLARKKFYKLEIEKLIDLFTKTDLEGTEDLYPPRNPAFLINVIVAPEIKIPAKLKLISYYALDIGLLRNNESFIDKIQYNVAFYAMEKYPIDFYEIKKAWRNDAIELDSYKENVYLFKEKNSSSDYKKKLTPKTIEDLCVKVFIPREELEEIRDYILRQQYGLFIWNYIAIKREEFAMLELLNINIPTNATNEWKKFCKGAKELYDINKDRTILWRYKLPSLVKRKKALTSNTSTCNKDNSVTSSCEELCFEEKTSQSLNESTNIEQILDKDYVKRQSVAQRYENLLKTPVSASRWTRISKFKKQFKSPENVQVKEIHPTSIMKSQERVSRLRPGMKIGSRIRFNLPENTSMIDTTATESVCSADDDSSMNVSFNGTVHIEKSDAQTELEDVKCAYKVIIQDKIEEQMSQTVRHEDGKTTTMEVQTDEEMLMSDLENSPAKSGVDLITHMEERSKAYGIELPAVKLVQTPEPTPNVFPVGDDTPISRKLPSVASKKTFNFKESDKNVETKKNDKCSPLKRASPIEDEHPTEKVSSKKSKLKTPERQISREESPPSTLRRSARLRSRRAQSCPHMY</sequence>
<dbReference type="WBParaSite" id="PTRK_0001213500.1">
    <property type="protein sequence ID" value="PTRK_0001213500.1"/>
    <property type="gene ID" value="PTRK_0001213500"/>
</dbReference>
<feature type="compositionally biased region" description="Basic and acidic residues" evidence="1">
    <location>
        <begin position="1225"/>
        <end position="1236"/>
    </location>
</feature>
<proteinExistence type="predicted"/>
<accession>A0A0N4ZU69</accession>
<evidence type="ECO:0000259" key="2">
    <source>
        <dbReference type="Pfam" id="PF16687"/>
    </source>
</evidence>
<evidence type="ECO:0000256" key="1">
    <source>
        <dbReference type="SAM" id="MobiDB-lite"/>
    </source>
</evidence>
<dbReference type="AlphaFoldDB" id="A0A0N4ZU69"/>
<evidence type="ECO:0000313" key="4">
    <source>
        <dbReference type="WBParaSite" id="PTRK_0001213500.1"/>
    </source>
</evidence>
<name>A0A0N4ZU69_PARTI</name>
<dbReference type="Proteomes" id="UP000038045">
    <property type="component" value="Unplaced"/>
</dbReference>
<evidence type="ECO:0000313" key="3">
    <source>
        <dbReference type="Proteomes" id="UP000038045"/>
    </source>
</evidence>
<feature type="domain" description="ELYS beta-propeller" evidence="2">
    <location>
        <begin position="345"/>
        <end position="480"/>
    </location>
</feature>